<feature type="chain" id="PRO_5042236704" evidence="4">
    <location>
        <begin position="28"/>
        <end position="497"/>
    </location>
</feature>
<dbReference type="GO" id="GO:0005975">
    <property type="term" value="P:carbohydrate metabolic process"/>
    <property type="evidence" value="ECO:0007669"/>
    <property type="project" value="InterPro"/>
</dbReference>
<dbReference type="Pfam" id="PF01522">
    <property type="entry name" value="Polysacc_deac_1"/>
    <property type="match status" value="1"/>
</dbReference>
<dbReference type="SUPFAM" id="SSF69360">
    <property type="entry name" value="Cell wall binding repeat"/>
    <property type="match status" value="1"/>
</dbReference>
<feature type="signal peptide" evidence="4">
    <location>
        <begin position="1"/>
        <end position="27"/>
    </location>
</feature>
<name>A0AAE3E4Q3_9FIRM</name>
<evidence type="ECO:0000256" key="2">
    <source>
        <dbReference type="ARBA" id="ARBA00022801"/>
    </source>
</evidence>
<dbReference type="GO" id="GO:0046872">
    <property type="term" value="F:metal ion binding"/>
    <property type="evidence" value="ECO:0007669"/>
    <property type="project" value="UniProtKB-KW"/>
</dbReference>
<dbReference type="InterPro" id="IPR050248">
    <property type="entry name" value="Polysacc_deacetylase_ArnD"/>
</dbReference>
<feature type="compositionally biased region" description="Low complexity" evidence="3">
    <location>
        <begin position="475"/>
        <end position="490"/>
    </location>
</feature>
<keyword evidence="7" id="KW-1185">Reference proteome</keyword>
<feature type="region of interest" description="Disordered" evidence="3">
    <location>
        <begin position="427"/>
        <end position="497"/>
    </location>
</feature>
<dbReference type="PROSITE" id="PS51677">
    <property type="entry name" value="NODB"/>
    <property type="match status" value="1"/>
</dbReference>
<feature type="compositionally biased region" description="Polar residues" evidence="3">
    <location>
        <begin position="464"/>
        <end position="474"/>
    </location>
</feature>
<dbReference type="GO" id="GO:0016810">
    <property type="term" value="F:hydrolase activity, acting on carbon-nitrogen (but not peptide) bonds"/>
    <property type="evidence" value="ECO:0007669"/>
    <property type="project" value="InterPro"/>
</dbReference>
<gene>
    <name evidence="6" type="ORF">LKD48_09060</name>
</gene>
<reference evidence="6 7" key="1">
    <citation type="submission" date="2021-10" db="EMBL/GenBank/DDBJ databases">
        <title>Anaerobic single-cell dispensing facilitates the cultivation of human gut bacteria.</title>
        <authorList>
            <person name="Afrizal A."/>
        </authorList>
    </citation>
    <scope>NUCLEOTIDE SEQUENCE [LARGE SCALE GENOMIC DNA]</scope>
    <source>
        <strain evidence="6 7">CLA-AA-H224</strain>
    </source>
</reference>
<dbReference type="EMBL" id="JAJEQN010000020">
    <property type="protein sequence ID" value="MCC2221780.1"/>
    <property type="molecule type" value="Genomic_DNA"/>
</dbReference>
<dbReference type="PANTHER" id="PTHR10587:SF133">
    <property type="entry name" value="CHITIN DEACETYLASE 1-RELATED"/>
    <property type="match status" value="1"/>
</dbReference>
<feature type="compositionally biased region" description="Polar residues" evidence="3">
    <location>
        <begin position="427"/>
        <end position="439"/>
    </location>
</feature>
<dbReference type="InterPro" id="IPR011330">
    <property type="entry name" value="Glyco_hydro/deAcase_b/a-brl"/>
</dbReference>
<dbReference type="Proteomes" id="UP001198200">
    <property type="component" value="Unassembled WGS sequence"/>
</dbReference>
<dbReference type="InterPro" id="IPR002509">
    <property type="entry name" value="NODB_dom"/>
</dbReference>
<dbReference type="Gene3D" id="3.20.20.370">
    <property type="entry name" value="Glycoside hydrolase/deacetylase"/>
    <property type="match status" value="1"/>
</dbReference>
<keyword evidence="1" id="KW-0479">Metal-binding</keyword>
<accession>A0AAE3E4Q3</accession>
<evidence type="ECO:0000256" key="1">
    <source>
        <dbReference type="ARBA" id="ARBA00022723"/>
    </source>
</evidence>
<dbReference type="GO" id="GO:0016020">
    <property type="term" value="C:membrane"/>
    <property type="evidence" value="ECO:0007669"/>
    <property type="project" value="TreeGrafter"/>
</dbReference>
<dbReference type="Gene3D" id="2.10.270.10">
    <property type="entry name" value="Cholin Binding"/>
    <property type="match status" value="2"/>
</dbReference>
<dbReference type="PANTHER" id="PTHR10587">
    <property type="entry name" value="GLYCOSYL TRANSFERASE-RELATED"/>
    <property type="match status" value="1"/>
</dbReference>
<dbReference type="AlphaFoldDB" id="A0AAE3E4Q3"/>
<dbReference type="SUPFAM" id="SSF88713">
    <property type="entry name" value="Glycoside hydrolase/deacetylase"/>
    <property type="match status" value="1"/>
</dbReference>
<protein>
    <submittedName>
        <fullName evidence="6">Polysaccharide deacetylase family protein</fullName>
    </submittedName>
</protein>
<comment type="caution">
    <text evidence="6">The sequence shown here is derived from an EMBL/GenBank/DDBJ whole genome shotgun (WGS) entry which is preliminary data.</text>
</comment>
<evidence type="ECO:0000256" key="4">
    <source>
        <dbReference type="SAM" id="SignalP"/>
    </source>
</evidence>
<sequence>MHNTTKRGQLKKLVLALGLSGTFFLNACTSNAPSNQTIVTSTDDYEANLAANESESFYETESETFDRETLYRTDDDNKPAEGWITNADGTMGYCQNGYLLTGYQMIDDSRYLFSDDGIMQTGRYTDENGDTYCFTDDGRQYFCSTVKCDDGYYYYFGEDGKAVTGNFTFPDGATGMTDENGHVYVGCHRIGDLVYDFTSQGKLRHTVDATKPMVALTYDDGPSTQNTQIILDTLTANGAYATFFVLGRNVERCADIIQNIENSGSEIGNHTYNHYKITNMDAQVTDQEISSTSSYVQMITGNRPCIMRPPTGATDDVSCANVAAVDDGYPLIMWCVDTIDWQHHDVATTCDTIRSKVKDGAIVLMHDMEASSAQASQIIIPELIAAGYELVTVSEMAAARGGMVPGQVYNYFDPALGQTQEAAEIQPETNTSAETQVQQDETETLAQTQPQDSQSTQSSESIPDITSESAALENSDTTTPASSSSDDSLSIIFPWAK</sequence>
<evidence type="ECO:0000313" key="7">
    <source>
        <dbReference type="Proteomes" id="UP001198200"/>
    </source>
</evidence>
<feature type="compositionally biased region" description="Low complexity" evidence="3">
    <location>
        <begin position="447"/>
        <end position="461"/>
    </location>
</feature>
<feature type="domain" description="NodB homology" evidence="5">
    <location>
        <begin position="212"/>
        <end position="391"/>
    </location>
</feature>
<evidence type="ECO:0000313" key="6">
    <source>
        <dbReference type="EMBL" id="MCC2221780.1"/>
    </source>
</evidence>
<evidence type="ECO:0000256" key="3">
    <source>
        <dbReference type="SAM" id="MobiDB-lite"/>
    </source>
</evidence>
<organism evidence="6 7">
    <name type="scientific">Anthropogastromicrobium aceti</name>
    <dbReference type="NCBI Taxonomy" id="2981768"/>
    <lineage>
        <taxon>Bacteria</taxon>
        <taxon>Bacillati</taxon>
        <taxon>Bacillota</taxon>
        <taxon>Clostridia</taxon>
        <taxon>Lachnospirales</taxon>
        <taxon>Lachnospiraceae</taxon>
        <taxon>Anthropogastromicrobium</taxon>
    </lineage>
</organism>
<evidence type="ECO:0000259" key="5">
    <source>
        <dbReference type="PROSITE" id="PS51677"/>
    </source>
</evidence>
<proteinExistence type="predicted"/>
<dbReference type="RefSeq" id="WP_308731830.1">
    <property type="nucleotide sequence ID" value="NZ_JAJEQN010000020.1"/>
</dbReference>
<keyword evidence="4" id="KW-0732">Signal</keyword>
<keyword evidence="2" id="KW-0378">Hydrolase</keyword>